<keyword evidence="2" id="KW-1185">Reference proteome</keyword>
<sequence>MGVVSAIPNEWRSTITGRRVHVDPHPFFENSFRVRIRGEMFDLSSVSSKTLYREFRSLISHILLLAKFYIYRSKLDNTKPPLEVFKAKLKAIFNIEFLIAKRNGKLVQHYKKWDSFISVLAY</sequence>
<protein>
    <submittedName>
        <fullName evidence="1">Uncharacterized protein</fullName>
    </submittedName>
</protein>
<dbReference type="Proteomes" id="UP001249851">
    <property type="component" value="Unassembled WGS sequence"/>
</dbReference>
<name>A0AAD9QUN9_ACRCE</name>
<gene>
    <name evidence="1" type="ORF">P5673_007610</name>
</gene>
<evidence type="ECO:0000313" key="2">
    <source>
        <dbReference type="Proteomes" id="UP001249851"/>
    </source>
</evidence>
<dbReference type="EMBL" id="JARQWQ010000013">
    <property type="protein sequence ID" value="KAK2567744.1"/>
    <property type="molecule type" value="Genomic_DNA"/>
</dbReference>
<feature type="non-terminal residue" evidence="1">
    <location>
        <position position="1"/>
    </location>
</feature>
<organism evidence="1 2">
    <name type="scientific">Acropora cervicornis</name>
    <name type="common">Staghorn coral</name>
    <dbReference type="NCBI Taxonomy" id="6130"/>
    <lineage>
        <taxon>Eukaryota</taxon>
        <taxon>Metazoa</taxon>
        <taxon>Cnidaria</taxon>
        <taxon>Anthozoa</taxon>
        <taxon>Hexacorallia</taxon>
        <taxon>Scleractinia</taxon>
        <taxon>Astrocoeniina</taxon>
        <taxon>Acroporidae</taxon>
        <taxon>Acropora</taxon>
    </lineage>
</organism>
<reference evidence="1" key="2">
    <citation type="journal article" date="2023" name="Science">
        <title>Genomic signatures of disease resistance in endangered staghorn corals.</title>
        <authorList>
            <person name="Vollmer S.V."/>
            <person name="Selwyn J.D."/>
            <person name="Despard B.A."/>
            <person name="Roesel C.L."/>
        </authorList>
    </citation>
    <scope>NUCLEOTIDE SEQUENCE</scope>
    <source>
        <strain evidence="1">K2</strain>
    </source>
</reference>
<proteinExistence type="predicted"/>
<dbReference type="AlphaFoldDB" id="A0AAD9QUN9"/>
<reference evidence="1" key="1">
    <citation type="journal article" date="2023" name="G3 (Bethesda)">
        <title>Whole genome assembly and annotation of the endangered Caribbean coral Acropora cervicornis.</title>
        <authorList>
            <person name="Selwyn J.D."/>
            <person name="Vollmer S.V."/>
        </authorList>
    </citation>
    <scope>NUCLEOTIDE SEQUENCE</scope>
    <source>
        <strain evidence="1">K2</strain>
    </source>
</reference>
<accession>A0AAD9QUN9</accession>
<evidence type="ECO:0000313" key="1">
    <source>
        <dbReference type="EMBL" id="KAK2567744.1"/>
    </source>
</evidence>
<comment type="caution">
    <text evidence="1">The sequence shown here is derived from an EMBL/GenBank/DDBJ whole genome shotgun (WGS) entry which is preliminary data.</text>
</comment>